<evidence type="ECO:0000313" key="2">
    <source>
        <dbReference type="Proteomes" id="UP001610446"/>
    </source>
</evidence>
<organism evidence="1 2">
    <name type="scientific">Aspergillus pseudoustus</name>
    <dbReference type="NCBI Taxonomy" id="1810923"/>
    <lineage>
        <taxon>Eukaryota</taxon>
        <taxon>Fungi</taxon>
        <taxon>Dikarya</taxon>
        <taxon>Ascomycota</taxon>
        <taxon>Pezizomycotina</taxon>
        <taxon>Eurotiomycetes</taxon>
        <taxon>Eurotiomycetidae</taxon>
        <taxon>Eurotiales</taxon>
        <taxon>Aspergillaceae</taxon>
        <taxon>Aspergillus</taxon>
        <taxon>Aspergillus subgen. Nidulantes</taxon>
    </lineage>
</organism>
<accession>A0ABR4JH42</accession>
<sequence>MADQKIALPSITEIEASTDILSDGSRSVKVVRGLDGLIFSDSSVFTTNSRYGITELTDYASHDSEEASSIGRGRHMWYPP</sequence>
<name>A0ABR4JH42_9EURO</name>
<evidence type="ECO:0000313" key="1">
    <source>
        <dbReference type="EMBL" id="KAL2839343.1"/>
    </source>
</evidence>
<comment type="caution">
    <text evidence="1">The sequence shown here is derived from an EMBL/GenBank/DDBJ whole genome shotgun (WGS) entry which is preliminary data.</text>
</comment>
<dbReference type="Proteomes" id="UP001610446">
    <property type="component" value="Unassembled WGS sequence"/>
</dbReference>
<gene>
    <name evidence="1" type="ORF">BJY01DRAFT_250523</name>
</gene>
<reference evidence="1 2" key="1">
    <citation type="submission" date="2024-07" db="EMBL/GenBank/DDBJ databases">
        <title>Section-level genome sequencing and comparative genomics of Aspergillus sections Usti and Cavernicolus.</title>
        <authorList>
            <consortium name="Lawrence Berkeley National Laboratory"/>
            <person name="Nybo J.L."/>
            <person name="Vesth T.C."/>
            <person name="Theobald S."/>
            <person name="Frisvad J.C."/>
            <person name="Larsen T.O."/>
            <person name="Kjaerboelling I."/>
            <person name="Rothschild-Mancinelli K."/>
            <person name="Lyhne E.K."/>
            <person name="Kogle M.E."/>
            <person name="Barry K."/>
            <person name="Clum A."/>
            <person name="Na H."/>
            <person name="Ledsgaard L."/>
            <person name="Lin J."/>
            <person name="Lipzen A."/>
            <person name="Kuo A."/>
            <person name="Riley R."/>
            <person name="Mondo S."/>
            <person name="Labutti K."/>
            <person name="Haridas S."/>
            <person name="Pangalinan J."/>
            <person name="Salamov A.A."/>
            <person name="Simmons B.A."/>
            <person name="Magnuson J.K."/>
            <person name="Chen J."/>
            <person name="Drula E."/>
            <person name="Henrissat B."/>
            <person name="Wiebenga A."/>
            <person name="Lubbers R.J."/>
            <person name="Gomes A.C."/>
            <person name="Makela M.R."/>
            <person name="Stajich J."/>
            <person name="Grigoriev I.V."/>
            <person name="Mortensen U.H."/>
            <person name="De Vries R.P."/>
            <person name="Baker S.E."/>
            <person name="Andersen M.R."/>
        </authorList>
    </citation>
    <scope>NUCLEOTIDE SEQUENCE [LARGE SCALE GENOMIC DNA]</scope>
    <source>
        <strain evidence="1 2">CBS 123904</strain>
    </source>
</reference>
<keyword evidence="2" id="KW-1185">Reference proteome</keyword>
<dbReference type="EMBL" id="JBFXLU010000134">
    <property type="protein sequence ID" value="KAL2839343.1"/>
    <property type="molecule type" value="Genomic_DNA"/>
</dbReference>
<proteinExistence type="predicted"/>
<protein>
    <submittedName>
        <fullName evidence="1">Uncharacterized protein</fullName>
    </submittedName>
</protein>